<dbReference type="AlphaFoldDB" id="A0AAV4M575"/>
<comment type="caution">
    <text evidence="1">The sequence shown here is derived from an EMBL/GenBank/DDBJ whole genome shotgun (WGS) entry which is preliminary data.</text>
</comment>
<dbReference type="Proteomes" id="UP001054945">
    <property type="component" value="Unassembled WGS sequence"/>
</dbReference>
<name>A0AAV4M575_CAEEX</name>
<organism evidence="1 2">
    <name type="scientific">Caerostris extrusa</name>
    <name type="common">Bark spider</name>
    <name type="synonym">Caerostris bankana</name>
    <dbReference type="NCBI Taxonomy" id="172846"/>
    <lineage>
        <taxon>Eukaryota</taxon>
        <taxon>Metazoa</taxon>
        <taxon>Ecdysozoa</taxon>
        <taxon>Arthropoda</taxon>
        <taxon>Chelicerata</taxon>
        <taxon>Arachnida</taxon>
        <taxon>Araneae</taxon>
        <taxon>Araneomorphae</taxon>
        <taxon>Entelegynae</taxon>
        <taxon>Araneoidea</taxon>
        <taxon>Araneidae</taxon>
        <taxon>Caerostris</taxon>
    </lineage>
</organism>
<proteinExistence type="predicted"/>
<accession>A0AAV4M575</accession>
<gene>
    <name evidence="1" type="ORF">CEXT_729411</name>
</gene>
<dbReference type="EMBL" id="BPLR01001797">
    <property type="protein sequence ID" value="GIX66521.1"/>
    <property type="molecule type" value="Genomic_DNA"/>
</dbReference>
<evidence type="ECO:0000313" key="2">
    <source>
        <dbReference type="Proteomes" id="UP001054945"/>
    </source>
</evidence>
<sequence>MTSSVNKLEAMKTNHSPLANDGDGVSLTLLGMRCFPWGTCLGSPSIQGWIGTLTNQHGFESEEPNLWI</sequence>
<reference evidence="1 2" key="1">
    <citation type="submission" date="2021-06" db="EMBL/GenBank/DDBJ databases">
        <title>Caerostris extrusa draft genome.</title>
        <authorList>
            <person name="Kono N."/>
            <person name="Arakawa K."/>
        </authorList>
    </citation>
    <scope>NUCLEOTIDE SEQUENCE [LARGE SCALE GENOMIC DNA]</scope>
</reference>
<evidence type="ECO:0000313" key="1">
    <source>
        <dbReference type="EMBL" id="GIX66521.1"/>
    </source>
</evidence>
<protein>
    <submittedName>
        <fullName evidence="1">Uncharacterized protein</fullName>
    </submittedName>
</protein>
<keyword evidence="2" id="KW-1185">Reference proteome</keyword>